<dbReference type="GO" id="GO:0080037">
    <property type="term" value="P:negative regulation of cytokinin-activated signaling pathway"/>
    <property type="evidence" value="ECO:0007669"/>
    <property type="project" value="InterPro"/>
</dbReference>
<dbReference type="EMBL" id="CM010721">
    <property type="protein sequence ID" value="RZC71929.1"/>
    <property type="molecule type" value="Genomic_DNA"/>
</dbReference>
<dbReference type="Proteomes" id="UP000316621">
    <property type="component" value="Chromosome 7"/>
</dbReference>
<sequence length="112" mass="12526">MATRCGFARRHEVFSACASDSKIFYIAGGHDQEKNALKSALSYHVSGDVWDPLPDMARHRDECKGLFYRGKFHVIGGYQTEMQGDFNKSAETFNVETGTWSPVEEDVLGTDT</sequence>
<gene>
    <name evidence="1" type="ORF">C5167_035248</name>
</gene>
<organism evidence="1 2">
    <name type="scientific">Papaver somniferum</name>
    <name type="common">Opium poppy</name>
    <dbReference type="NCBI Taxonomy" id="3469"/>
    <lineage>
        <taxon>Eukaryota</taxon>
        <taxon>Viridiplantae</taxon>
        <taxon>Streptophyta</taxon>
        <taxon>Embryophyta</taxon>
        <taxon>Tracheophyta</taxon>
        <taxon>Spermatophyta</taxon>
        <taxon>Magnoliopsida</taxon>
        <taxon>Ranunculales</taxon>
        <taxon>Papaveraceae</taxon>
        <taxon>Papaveroideae</taxon>
        <taxon>Papaver</taxon>
    </lineage>
</organism>
<dbReference type="InterPro" id="IPR006652">
    <property type="entry name" value="Kelch_1"/>
</dbReference>
<dbReference type="OMA" id="HRDECKG"/>
<reference evidence="1 2" key="1">
    <citation type="journal article" date="2018" name="Science">
        <title>The opium poppy genome and morphinan production.</title>
        <authorList>
            <person name="Guo L."/>
            <person name="Winzer T."/>
            <person name="Yang X."/>
            <person name="Li Y."/>
            <person name="Ning Z."/>
            <person name="He Z."/>
            <person name="Teodor R."/>
            <person name="Lu Y."/>
            <person name="Bowser T.A."/>
            <person name="Graham I.A."/>
            <person name="Ye K."/>
        </authorList>
    </citation>
    <scope>NUCLEOTIDE SEQUENCE [LARGE SCALE GENOMIC DNA]</scope>
    <source>
        <strain evidence="2">cv. HN1</strain>
        <tissue evidence="1">Leaves</tissue>
    </source>
</reference>
<name>A0A4Y7KJ07_PAPSO</name>
<dbReference type="GO" id="GO:2000762">
    <property type="term" value="P:regulation of phenylpropanoid metabolic process"/>
    <property type="evidence" value="ECO:0007669"/>
    <property type="project" value="InterPro"/>
</dbReference>
<dbReference type="PANTHER" id="PTHR46407:SF3">
    <property type="entry name" value="OS02G0208700 PROTEIN"/>
    <property type="match status" value="1"/>
</dbReference>
<dbReference type="PANTHER" id="PTHR46407">
    <property type="entry name" value="OS02G0208700 PROTEIN"/>
    <property type="match status" value="1"/>
</dbReference>
<protein>
    <submittedName>
        <fullName evidence="1">Uncharacterized protein</fullName>
    </submittedName>
</protein>
<dbReference type="InterPro" id="IPR044595">
    <property type="entry name" value="KMD1-4"/>
</dbReference>
<accession>A0A4Y7KJ07</accession>
<dbReference type="SUPFAM" id="SSF117281">
    <property type="entry name" value="Kelch motif"/>
    <property type="match status" value="1"/>
</dbReference>
<evidence type="ECO:0000313" key="2">
    <source>
        <dbReference type="Proteomes" id="UP000316621"/>
    </source>
</evidence>
<dbReference type="Pfam" id="PF01344">
    <property type="entry name" value="Kelch_1"/>
    <property type="match status" value="1"/>
</dbReference>
<dbReference type="Gene3D" id="2.120.10.80">
    <property type="entry name" value="Kelch-type beta propeller"/>
    <property type="match status" value="1"/>
</dbReference>
<dbReference type="AlphaFoldDB" id="A0A4Y7KJ07"/>
<dbReference type="Gramene" id="RZC71929">
    <property type="protein sequence ID" value="RZC71929"/>
    <property type="gene ID" value="C5167_035248"/>
</dbReference>
<evidence type="ECO:0000313" key="1">
    <source>
        <dbReference type="EMBL" id="RZC71929.1"/>
    </source>
</evidence>
<dbReference type="InterPro" id="IPR015915">
    <property type="entry name" value="Kelch-typ_b-propeller"/>
</dbReference>
<proteinExistence type="predicted"/>
<keyword evidence="2" id="KW-1185">Reference proteome</keyword>